<feature type="transmembrane region" description="Helical" evidence="13">
    <location>
        <begin position="414"/>
        <end position="435"/>
    </location>
</feature>
<keyword evidence="8" id="KW-0833">Ubl conjugation pathway</keyword>
<comment type="pathway">
    <text evidence="3">Protein modification; protein ubiquitination.</text>
</comment>
<feature type="domain" description="RING-type" evidence="14">
    <location>
        <begin position="511"/>
        <end position="550"/>
    </location>
</feature>
<dbReference type="SUPFAM" id="SSF57850">
    <property type="entry name" value="RING/U-box"/>
    <property type="match status" value="1"/>
</dbReference>
<proteinExistence type="predicted"/>
<accession>A0A835JY53</accession>
<sequence length="562" mass="62481">MFGFPRMKLSALVNYRRARKVSAHSLGIPKYKIKSPPEFTTTSPWSLSDIKTDRCVSCRTSASFINSHGLFFSSIPPRMAQPGQISVSSRDYSPAASSSSLNHAYFPLHEEDNQRFHRLEFRQPGIEYPQHHYIGLSYRGNNFEFHDFSDIRNCTWYCVVLVFTFCFFALQLVVNLTVSMTLILGVYGAMRLSLGPKCSMLLQPNPIFVQSIEVEQLYDTNPGLMLYGFSKPPQLDVVQTWSSTLNFSVLAGFHKAGAVSCAIGDFVYFLNEGSQINISYRVNPPSSSVFLVIAQGNEGLSEWLEDPTYPNTTLSWNVIQGSGFVQQGIFKSASYYLAVGNLNSEKIEVQLALRVRSFQYNTTEAYYKCTFTDGKCSLNIIFPNGNVAVLNSVGPEEGSESDEWNVKVSYVPRWTTYIAGIGGTTVLILAAFNFLNKFQCDREDGTRLVFGEVEAERAPLLSCKDDDLSSLGSSYDSVSNNEDDLEDVLAAGSMEGKSRDGENGNNTCRLCAICFDAPRECFFLPCGHCVACFACGTRIAEADSTCPVCSRNLKKVRKIFTV</sequence>
<dbReference type="GO" id="GO:0009555">
    <property type="term" value="P:pollen development"/>
    <property type="evidence" value="ECO:0007669"/>
    <property type="project" value="UniProtKB-ARBA"/>
</dbReference>
<dbReference type="PANTHER" id="PTHR46858:SF5">
    <property type="entry name" value="E3 UBIQUITIN-PROTEIN LIGASE APD1-RELATED"/>
    <property type="match status" value="1"/>
</dbReference>
<evidence type="ECO:0000256" key="9">
    <source>
        <dbReference type="ARBA" id="ARBA00022833"/>
    </source>
</evidence>
<dbReference type="InterPro" id="IPR013083">
    <property type="entry name" value="Znf_RING/FYVE/PHD"/>
</dbReference>
<dbReference type="Gene3D" id="3.30.40.10">
    <property type="entry name" value="Zinc/RING finger domain, C3HC4 (zinc finger)"/>
    <property type="match status" value="1"/>
</dbReference>
<keyword evidence="11 13" id="KW-0472">Membrane</keyword>
<dbReference type="FunFam" id="3.30.40.10:FF:000658">
    <property type="entry name" value="E3 ubiquitin-protein ligase APD2"/>
    <property type="match status" value="1"/>
</dbReference>
<keyword evidence="9" id="KW-0862">Zinc</keyword>
<evidence type="ECO:0000313" key="15">
    <source>
        <dbReference type="EMBL" id="KAF9680042.1"/>
    </source>
</evidence>
<evidence type="ECO:0000256" key="3">
    <source>
        <dbReference type="ARBA" id="ARBA00004906"/>
    </source>
</evidence>
<evidence type="ECO:0000256" key="4">
    <source>
        <dbReference type="ARBA" id="ARBA00022679"/>
    </source>
</evidence>
<reference evidence="15 16" key="1">
    <citation type="submission" date="2020-10" db="EMBL/GenBank/DDBJ databases">
        <title>Plant Genome Project.</title>
        <authorList>
            <person name="Zhang R.-G."/>
        </authorList>
    </citation>
    <scope>NUCLEOTIDE SEQUENCE [LARGE SCALE GENOMIC DNA]</scope>
    <source>
        <strain evidence="15">FAFU-HL-1</strain>
        <tissue evidence="15">Leaf</tissue>
    </source>
</reference>
<evidence type="ECO:0000256" key="2">
    <source>
        <dbReference type="ARBA" id="ARBA00004308"/>
    </source>
</evidence>
<dbReference type="PROSITE" id="PS50089">
    <property type="entry name" value="ZF_RING_2"/>
    <property type="match status" value="1"/>
</dbReference>
<dbReference type="Pfam" id="PF16040">
    <property type="entry name" value="APD1-4_N"/>
    <property type="match status" value="1"/>
</dbReference>
<organism evidence="15 16">
    <name type="scientific">Salix dunnii</name>
    <dbReference type="NCBI Taxonomy" id="1413687"/>
    <lineage>
        <taxon>Eukaryota</taxon>
        <taxon>Viridiplantae</taxon>
        <taxon>Streptophyta</taxon>
        <taxon>Embryophyta</taxon>
        <taxon>Tracheophyta</taxon>
        <taxon>Spermatophyta</taxon>
        <taxon>Magnoliopsida</taxon>
        <taxon>eudicotyledons</taxon>
        <taxon>Gunneridae</taxon>
        <taxon>Pentapetalae</taxon>
        <taxon>rosids</taxon>
        <taxon>fabids</taxon>
        <taxon>Malpighiales</taxon>
        <taxon>Salicaceae</taxon>
        <taxon>Saliceae</taxon>
        <taxon>Salix</taxon>
    </lineage>
</organism>
<keyword evidence="10 13" id="KW-1133">Transmembrane helix</keyword>
<evidence type="ECO:0000256" key="12">
    <source>
        <dbReference type="PROSITE-ProRule" id="PRU00175"/>
    </source>
</evidence>
<gene>
    <name evidence="15" type="ORF">SADUNF_Sadunf06G0078900</name>
</gene>
<dbReference type="Pfam" id="PF13920">
    <property type="entry name" value="zf-C3HC4_3"/>
    <property type="match status" value="1"/>
</dbReference>
<evidence type="ECO:0000256" key="13">
    <source>
        <dbReference type="SAM" id="Phobius"/>
    </source>
</evidence>
<evidence type="ECO:0000256" key="6">
    <source>
        <dbReference type="ARBA" id="ARBA00022723"/>
    </source>
</evidence>
<dbReference type="GO" id="GO:0008270">
    <property type="term" value="F:zinc ion binding"/>
    <property type="evidence" value="ECO:0007669"/>
    <property type="project" value="UniProtKB-KW"/>
</dbReference>
<dbReference type="GO" id="GO:0000278">
    <property type="term" value="P:mitotic cell cycle"/>
    <property type="evidence" value="ECO:0007669"/>
    <property type="project" value="UniProtKB-ARBA"/>
</dbReference>
<dbReference type="PANTHER" id="PTHR46858">
    <property type="entry name" value="OS05G0521000 PROTEIN"/>
    <property type="match status" value="1"/>
</dbReference>
<comment type="caution">
    <text evidence="15">The sequence shown here is derived from an EMBL/GenBank/DDBJ whole genome shotgun (WGS) entry which is preliminary data.</text>
</comment>
<dbReference type="AlphaFoldDB" id="A0A835JY53"/>
<dbReference type="SMART" id="SM00184">
    <property type="entry name" value="RING"/>
    <property type="match status" value="1"/>
</dbReference>
<feature type="transmembrane region" description="Helical" evidence="13">
    <location>
        <begin position="154"/>
        <end position="170"/>
    </location>
</feature>
<keyword evidence="4" id="KW-0808">Transferase</keyword>
<name>A0A835JY53_9ROSI</name>
<dbReference type="EMBL" id="JADGMS010000006">
    <property type="protein sequence ID" value="KAF9680042.1"/>
    <property type="molecule type" value="Genomic_DNA"/>
</dbReference>
<evidence type="ECO:0000313" key="16">
    <source>
        <dbReference type="Proteomes" id="UP000657918"/>
    </source>
</evidence>
<dbReference type="Proteomes" id="UP000657918">
    <property type="component" value="Unassembled WGS sequence"/>
</dbReference>
<evidence type="ECO:0000256" key="1">
    <source>
        <dbReference type="ARBA" id="ARBA00004141"/>
    </source>
</evidence>
<evidence type="ECO:0000256" key="5">
    <source>
        <dbReference type="ARBA" id="ARBA00022692"/>
    </source>
</evidence>
<evidence type="ECO:0000256" key="10">
    <source>
        <dbReference type="ARBA" id="ARBA00022989"/>
    </source>
</evidence>
<dbReference type="GO" id="GO:0016567">
    <property type="term" value="P:protein ubiquitination"/>
    <property type="evidence" value="ECO:0007669"/>
    <property type="project" value="TreeGrafter"/>
</dbReference>
<dbReference type="Pfam" id="PF16041">
    <property type="entry name" value="APD1-4_M"/>
    <property type="match status" value="1"/>
</dbReference>
<evidence type="ECO:0000256" key="11">
    <source>
        <dbReference type="ARBA" id="ARBA00023136"/>
    </source>
</evidence>
<evidence type="ECO:0000256" key="7">
    <source>
        <dbReference type="ARBA" id="ARBA00022771"/>
    </source>
</evidence>
<evidence type="ECO:0000256" key="8">
    <source>
        <dbReference type="ARBA" id="ARBA00022786"/>
    </source>
</evidence>
<protein>
    <recommendedName>
        <fullName evidence="14">RING-type domain-containing protein</fullName>
    </recommendedName>
</protein>
<dbReference type="GO" id="GO:0005768">
    <property type="term" value="C:endosome"/>
    <property type="evidence" value="ECO:0007669"/>
    <property type="project" value="TreeGrafter"/>
</dbReference>
<evidence type="ECO:0000259" key="14">
    <source>
        <dbReference type="PROSITE" id="PS50089"/>
    </source>
</evidence>
<dbReference type="GO" id="GO:0061630">
    <property type="term" value="F:ubiquitin protein ligase activity"/>
    <property type="evidence" value="ECO:0007669"/>
    <property type="project" value="TreeGrafter"/>
</dbReference>
<dbReference type="InterPro" id="IPR032008">
    <property type="entry name" value="APD1-4_N"/>
</dbReference>
<comment type="subcellular location">
    <subcellularLocation>
        <location evidence="2">Endomembrane system</location>
    </subcellularLocation>
    <subcellularLocation>
        <location evidence="1">Membrane</location>
        <topology evidence="1">Multi-pass membrane protein</topology>
    </subcellularLocation>
</comment>
<dbReference type="OrthoDB" id="3045089at2759"/>
<keyword evidence="7 12" id="KW-0863">Zinc-finger</keyword>
<dbReference type="InterPro" id="IPR032010">
    <property type="entry name" value="APD1-4_M"/>
</dbReference>
<keyword evidence="5 13" id="KW-0812">Transmembrane</keyword>
<keyword evidence="6" id="KW-0479">Metal-binding</keyword>
<keyword evidence="16" id="KW-1185">Reference proteome</keyword>
<dbReference type="InterPro" id="IPR001841">
    <property type="entry name" value="Znf_RING"/>
</dbReference>
<dbReference type="GO" id="GO:0009705">
    <property type="term" value="C:plant-type vacuole membrane"/>
    <property type="evidence" value="ECO:0007669"/>
    <property type="project" value="TreeGrafter"/>
</dbReference>